<comment type="similarity">
    <text evidence="1">Belongs to the RdRP family.</text>
</comment>
<gene>
    <name evidence="4" type="ORF">PILCRDRAFT_4731</name>
</gene>
<dbReference type="GO" id="GO:0003723">
    <property type="term" value="F:RNA binding"/>
    <property type="evidence" value="ECO:0007669"/>
    <property type="project" value="UniProtKB-KW"/>
</dbReference>
<dbReference type="InterPro" id="IPR007855">
    <property type="entry name" value="RDRP"/>
</dbReference>
<dbReference type="InParanoid" id="A0A0C3BIR1"/>
<organism evidence="4 5">
    <name type="scientific">Piloderma croceum (strain F 1598)</name>
    <dbReference type="NCBI Taxonomy" id="765440"/>
    <lineage>
        <taxon>Eukaryota</taxon>
        <taxon>Fungi</taxon>
        <taxon>Dikarya</taxon>
        <taxon>Basidiomycota</taxon>
        <taxon>Agaricomycotina</taxon>
        <taxon>Agaricomycetes</taxon>
        <taxon>Agaricomycetidae</taxon>
        <taxon>Atheliales</taxon>
        <taxon>Atheliaceae</taxon>
        <taxon>Piloderma</taxon>
    </lineage>
</organism>
<dbReference type="InterPro" id="IPR057596">
    <property type="entry name" value="RDRP_core"/>
</dbReference>
<keyword evidence="1" id="KW-0808">Transferase</keyword>
<dbReference type="Proteomes" id="UP000054166">
    <property type="component" value="Unassembled WGS sequence"/>
</dbReference>
<evidence type="ECO:0000313" key="4">
    <source>
        <dbReference type="EMBL" id="KIM86193.1"/>
    </source>
</evidence>
<reference evidence="4 5" key="1">
    <citation type="submission" date="2014-04" db="EMBL/GenBank/DDBJ databases">
        <authorList>
            <consortium name="DOE Joint Genome Institute"/>
            <person name="Kuo A."/>
            <person name="Tarkka M."/>
            <person name="Buscot F."/>
            <person name="Kohler A."/>
            <person name="Nagy L.G."/>
            <person name="Floudas D."/>
            <person name="Copeland A."/>
            <person name="Barry K.W."/>
            <person name="Cichocki N."/>
            <person name="Veneault-Fourrey C."/>
            <person name="LaButti K."/>
            <person name="Lindquist E.A."/>
            <person name="Lipzen A."/>
            <person name="Lundell T."/>
            <person name="Morin E."/>
            <person name="Murat C."/>
            <person name="Sun H."/>
            <person name="Tunlid A."/>
            <person name="Henrissat B."/>
            <person name="Grigoriev I.V."/>
            <person name="Hibbett D.S."/>
            <person name="Martin F."/>
            <person name="Nordberg H.P."/>
            <person name="Cantor M.N."/>
            <person name="Hua S.X."/>
        </authorList>
    </citation>
    <scope>NUCLEOTIDE SEQUENCE [LARGE SCALE GENOMIC DNA]</scope>
    <source>
        <strain evidence="4 5">F 1598</strain>
    </source>
</reference>
<dbReference type="GO" id="GO:0030422">
    <property type="term" value="P:siRNA processing"/>
    <property type="evidence" value="ECO:0007669"/>
    <property type="project" value="TreeGrafter"/>
</dbReference>
<dbReference type="GO" id="GO:0003968">
    <property type="term" value="F:RNA-directed RNA polymerase activity"/>
    <property type="evidence" value="ECO:0007669"/>
    <property type="project" value="UniProtKB-KW"/>
</dbReference>
<sequence>MGSGDTKKPRTRKEKGIYEHELTFTKRPVKKAQYRDGSKEREDTIPADVERVVNAASTSTLVPTPPQIEEAERTNNIFPLARQATIAADINPSVNDASTSTLAPTPPQPPAPSQCYSELEDISDQIRCLGSEELLQIEAFARVDSVPSGAIHSSSLGKRSASVALEHLEPPVIKRPRTTIPSAEEPQPLLPDAETSSAANPSSARDIPFIIAHSDHLQKCFDSRKLSCGVQWEIARLVTTKREDPTDFSFIPIDCLDSLKGSNAESAEKTAKLILDIDTGDSKDVNARERSAKLPWKELDTEEAAHLNNPEGGGLGFNPDFPGWHGGKVHFCARLKNIGTAKLPQYKFILERAALGPSCLFTRRFMSERFLTIKVPKQILNNPNNGLLELFLRPFVLTGRVFRAFYAKDENVFMIETDEIMDGGTIHASRRHTSSMGPCSLQAFLSWHNPLELNKNQVITKWASRFALGLSNSVPGLCLNLEDIIPEVEIISSEGSEMTDGCGYINRAALQRLRKKFEWHEFPTAIQFRLAGCKGLLMLHPDDTENESDIPRVWIRPSQRKIKYNGLDPAQLTIDVLRKSYMKTPTRLSTEVIINLAENGVPHKNIVELFRDGLEEHIAGLTKWDGPNAMFDLYCQVARVGGVISARLAREAGGEARVRGYAQRENESSDPDDDDELTQRSTPWSPDLISGCPSSLEETVMVLLDSGFTPQNCTVLREKLKMVAETSTKNFMAKYRIDVQMSCSAFVVPDPFGVLKANEIQCKSSHQNLRTANGLETDTVLGDVLITRNPCKLPTDIQKVKAVEKPELRHLTDVIVCSIQGYRRFLDFLAGGDYDGDLATVLYDPRLVEHFMNADLKYSYEPKDLANDFSRINQTVSEWLERTSSFSQTARMHELQIYLLGQIRDTSIVGIYSGFHDVSTYKYGYADERTWRLVYMFCSVLDAIKTGRIVLPSTLIEDRRKFGSRPPAWKETDDAKEKASLMPTAGDYPKREGPVKHKRFIMDVIEAAVKAFGQAKRIQLDSLFVSSDYPVVDPDLTTPWLAAVEFATQFKRDKDIDHPFITLQRQLIQDHVHTVAKRYKESIRSNFSSLRIETRQDILRDLAMAFASGPLPSEVYMGEDEIARLRASYAYYHDSEEHKKYNTKWSRFPWDVAMRELCAIKARALGPFKVVTVDYYERFVFKQSSSRRS</sequence>
<feature type="region of interest" description="Disordered" evidence="2">
    <location>
        <begin position="656"/>
        <end position="689"/>
    </location>
</feature>
<feature type="compositionally biased region" description="Basic and acidic residues" evidence="2">
    <location>
        <begin position="656"/>
        <end position="667"/>
    </location>
</feature>
<dbReference type="GO" id="GO:0031380">
    <property type="term" value="C:nuclear RNA-directed RNA polymerase complex"/>
    <property type="evidence" value="ECO:0007669"/>
    <property type="project" value="TreeGrafter"/>
</dbReference>
<feature type="region of interest" description="Disordered" evidence="2">
    <location>
        <begin position="95"/>
        <end position="116"/>
    </location>
</feature>
<keyword evidence="1" id="KW-0548">Nucleotidyltransferase</keyword>
<evidence type="ECO:0000256" key="2">
    <source>
        <dbReference type="SAM" id="MobiDB-lite"/>
    </source>
</evidence>
<keyword evidence="1" id="KW-0696">RNA-directed RNA polymerase</keyword>
<reference evidence="5" key="2">
    <citation type="submission" date="2015-01" db="EMBL/GenBank/DDBJ databases">
        <title>Evolutionary Origins and Diversification of the Mycorrhizal Mutualists.</title>
        <authorList>
            <consortium name="DOE Joint Genome Institute"/>
            <consortium name="Mycorrhizal Genomics Consortium"/>
            <person name="Kohler A."/>
            <person name="Kuo A."/>
            <person name="Nagy L.G."/>
            <person name="Floudas D."/>
            <person name="Copeland A."/>
            <person name="Barry K.W."/>
            <person name="Cichocki N."/>
            <person name="Veneault-Fourrey C."/>
            <person name="LaButti K."/>
            <person name="Lindquist E.A."/>
            <person name="Lipzen A."/>
            <person name="Lundell T."/>
            <person name="Morin E."/>
            <person name="Murat C."/>
            <person name="Riley R."/>
            <person name="Ohm R."/>
            <person name="Sun H."/>
            <person name="Tunlid A."/>
            <person name="Henrissat B."/>
            <person name="Grigoriev I.V."/>
            <person name="Hibbett D.S."/>
            <person name="Martin F."/>
        </authorList>
    </citation>
    <scope>NUCLEOTIDE SEQUENCE [LARGE SCALE GENOMIC DNA]</scope>
    <source>
        <strain evidence="5">F 1598</strain>
    </source>
</reference>
<dbReference type="HOGENOM" id="CLU_003387_1_0_1"/>
<dbReference type="EMBL" id="KN832982">
    <property type="protein sequence ID" value="KIM86193.1"/>
    <property type="molecule type" value="Genomic_DNA"/>
</dbReference>
<dbReference type="PANTHER" id="PTHR23079">
    <property type="entry name" value="RNA-DEPENDENT RNA POLYMERASE"/>
    <property type="match status" value="1"/>
</dbReference>
<keyword evidence="1" id="KW-0694">RNA-binding</keyword>
<proteinExistence type="inferred from homology"/>
<dbReference type="PANTHER" id="PTHR23079:SF55">
    <property type="entry name" value="RNA-DIRECTED RNA POLYMERASE"/>
    <property type="match status" value="1"/>
</dbReference>
<dbReference type="STRING" id="765440.A0A0C3BIR1"/>
<evidence type="ECO:0000313" key="5">
    <source>
        <dbReference type="Proteomes" id="UP000054166"/>
    </source>
</evidence>
<dbReference type="EC" id="2.7.7.48" evidence="1"/>
<protein>
    <recommendedName>
        <fullName evidence="1">RNA-dependent RNA polymerase</fullName>
        <ecNumber evidence="1">2.7.7.48</ecNumber>
    </recommendedName>
</protein>
<accession>A0A0C3BIR1</accession>
<name>A0A0C3BIR1_PILCF</name>
<comment type="catalytic activity">
    <reaction evidence="1">
        <text>RNA(n) + a ribonucleoside 5'-triphosphate = RNA(n+1) + diphosphate</text>
        <dbReference type="Rhea" id="RHEA:21248"/>
        <dbReference type="Rhea" id="RHEA-COMP:14527"/>
        <dbReference type="Rhea" id="RHEA-COMP:17342"/>
        <dbReference type="ChEBI" id="CHEBI:33019"/>
        <dbReference type="ChEBI" id="CHEBI:61557"/>
        <dbReference type="ChEBI" id="CHEBI:140395"/>
        <dbReference type="EC" id="2.7.7.48"/>
    </reaction>
</comment>
<evidence type="ECO:0000256" key="1">
    <source>
        <dbReference type="RuleBase" id="RU363098"/>
    </source>
</evidence>
<feature type="domain" description="RDRP core" evidence="3">
    <location>
        <begin position="346"/>
        <end position="977"/>
    </location>
</feature>
<dbReference type="OrthoDB" id="10055769at2759"/>
<evidence type="ECO:0000259" key="3">
    <source>
        <dbReference type="Pfam" id="PF05183"/>
    </source>
</evidence>
<feature type="region of interest" description="Disordered" evidence="2">
    <location>
        <begin position="175"/>
        <end position="202"/>
    </location>
</feature>
<dbReference type="Pfam" id="PF05183">
    <property type="entry name" value="RdRP"/>
    <property type="match status" value="1"/>
</dbReference>
<keyword evidence="5" id="KW-1185">Reference proteome</keyword>
<dbReference type="AlphaFoldDB" id="A0A0C3BIR1"/>